<dbReference type="PROSITE" id="PS51257">
    <property type="entry name" value="PROKAR_LIPOPROTEIN"/>
    <property type="match status" value="1"/>
</dbReference>
<gene>
    <name evidence="5" type="primary">prsT</name>
    <name evidence="5" type="ORF">CE154_001260</name>
</gene>
<dbReference type="InterPro" id="IPR051012">
    <property type="entry name" value="CellSynth/LPSAsmb/PSIAsmb"/>
</dbReference>
<accession>A0A420KIS9</accession>
<evidence type="ECO:0000256" key="3">
    <source>
        <dbReference type="PROSITE-ProRule" id="PRU00339"/>
    </source>
</evidence>
<dbReference type="Gene3D" id="1.25.40.10">
    <property type="entry name" value="Tetratricopeptide repeat domain"/>
    <property type="match status" value="4"/>
</dbReference>
<keyword evidence="2 3" id="KW-0802">TPR repeat</keyword>
<dbReference type="InterPro" id="IPR011990">
    <property type="entry name" value="TPR-like_helical_dom_sf"/>
</dbReference>
<name>A0A420KIS9_9BURK</name>
<feature type="repeat" description="TPR" evidence="3">
    <location>
        <begin position="779"/>
        <end position="812"/>
    </location>
</feature>
<organism evidence="5 6">
    <name type="scientific">Alicycliphilus denitrificans</name>
    <dbReference type="NCBI Taxonomy" id="179636"/>
    <lineage>
        <taxon>Bacteria</taxon>
        <taxon>Pseudomonadati</taxon>
        <taxon>Pseudomonadota</taxon>
        <taxon>Betaproteobacteria</taxon>
        <taxon>Burkholderiales</taxon>
        <taxon>Comamonadaceae</taxon>
        <taxon>Alicycliphilus</taxon>
    </lineage>
</organism>
<dbReference type="PROSITE" id="PS50005">
    <property type="entry name" value="TPR"/>
    <property type="match status" value="3"/>
</dbReference>
<dbReference type="InterPro" id="IPR014266">
    <property type="entry name" value="PEP-CTERM_TPR_PrsT"/>
</dbReference>
<evidence type="ECO:0000256" key="1">
    <source>
        <dbReference type="ARBA" id="ARBA00022737"/>
    </source>
</evidence>
<keyword evidence="4" id="KW-0732">Signal</keyword>
<reference evidence="5 6" key="1">
    <citation type="submission" date="2018-09" db="EMBL/GenBank/DDBJ databases">
        <title>Genome comparison of Alicycliphilus sp. BQ1, a polyurethanolytic bacterium, with its closest phylogenetic relatives Alicycliphilus denitrificans BC and K601, unable to attack polyurethane.</title>
        <authorList>
            <person name="Loza-Tavera H."/>
            <person name="Lozano L."/>
            <person name="Cevallos M."/>
            <person name="Maya-Lucas O."/>
            <person name="Garcia-Mena J."/>
            <person name="Hernandez J."/>
        </authorList>
    </citation>
    <scope>NUCLEOTIDE SEQUENCE [LARGE SCALE GENOMIC DNA]</scope>
    <source>
        <strain evidence="5 6">BQ1</strain>
    </source>
</reference>
<dbReference type="NCBIfam" id="TIGR02917">
    <property type="entry name" value="PEP_TPR_lipo"/>
    <property type="match status" value="1"/>
</dbReference>
<dbReference type="Pfam" id="PF13429">
    <property type="entry name" value="TPR_15"/>
    <property type="match status" value="1"/>
</dbReference>
<dbReference type="AlphaFoldDB" id="A0A420KIS9"/>
<protein>
    <submittedName>
        <fullName evidence="5">PEP-CTERM system TPR-repeat protein PrsT</fullName>
    </submittedName>
</protein>
<feature type="repeat" description="TPR" evidence="3">
    <location>
        <begin position="609"/>
        <end position="642"/>
    </location>
</feature>
<evidence type="ECO:0000313" key="6">
    <source>
        <dbReference type="Proteomes" id="UP000216225"/>
    </source>
</evidence>
<proteinExistence type="predicted"/>
<feature type="chain" id="PRO_5019283436" evidence="4">
    <location>
        <begin position="24"/>
        <end position="926"/>
    </location>
</feature>
<dbReference type="Proteomes" id="UP000216225">
    <property type="component" value="Unassembled WGS sequence"/>
</dbReference>
<dbReference type="EMBL" id="NKDB02000001">
    <property type="protein sequence ID" value="RKJ99832.1"/>
    <property type="molecule type" value="Genomic_DNA"/>
</dbReference>
<evidence type="ECO:0000313" key="5">
    <source>
        <dbReference type="EMBL" id="RKJ99832.1"/>
    </source>
</evidence>
<feature type="repeat" description="TPR" evidence="3">
    <location>
        <begin position="371"/>
        <end position="404"/>
    </location>
</feature>
<dbReference type="Pfam" id="PF13432">
    <property type="entry name" value="TPR_16"/>
    <property type="match status" value="3"/>
</dbReference>
<dbReference type="RefSeq" id="WP_094436924.1">
    <property type="nucleotide sequence ID" value="NZ_NKDB02000001.1"/>
</dbReference>
<dbReference type="InterPro" id="IPR019734">
    <property type="entry name" value="TPR_rpt"/>
</dbReference>
<dbReference type="SUPFAM" id="SSF48452">
    <property type="entry name" value="TPR-like"/>
    <property type="match status" value="4"/>
</dbReference>
<keyword evidence="1" id="KW-0677">Repeat</keyword>
<evidence type="ECO:0000256" key="4">
    <source>
        <dbReference type="SAM" id="SignalP"/>
    </source>
</evidence>
<dbReference type="PANTHER" id="PTHR45586:SF1">
    <property type="entry name" value="LIPOPOLYSACCHARIDE ASSEMBLY PROTEIN B"/>
    <property type="match status" value="1"/>
</dbReference>
<dbReference type="Pfam" id="PF14559">
    <property type="entry name" value="TPR_19"/>
    <property type="match status" value="2"/>
</dbReference>
<feature type="signal peptide" evidence="4">
    <location>
        <begin position="1"/>
        <end position="23"/>
    </location>
</feature>
<dbReference type="SMART" id="SM00028">
    <property type="entry name" value="TPR"/>
    <property type="match status" value="14"/>
</dbReference>
<comment type="caution">
    <text evidence="5">The sequence shown here is derived from an EMBL/GenBank/DDBJ whole genome shotgun (WGS) entry which is preliminary data.</text>
</comment>
<evidence type="ECO:0000256" key="2">
    <source>
        <dbReference type="ARBA" id="ARBA00022803"/>
    </source>
</evidence>
<dbReference type="PANTHER" id="PTHR45586">
    <property type="entry name" value="TPR REPEAT-CONTAINING PROTEIN PA4667"/>
    <property type="match status" value="1"/>
</dbReference>
<sequence length="926" mass="98767">MTAITSRTLVPAAALTVALLMSACGRDDPDALVASAQDYLSRNDAPAAIIQLKNALQSRPDSAKARLLLGQALLDTGDAQGAETEFRKAQDLGVPPAEVVPQLALALLRSRQYSKITSDYAGQQLADAQAQASLQTTLAIAWQRQGDEAKAQGSLGEALKAKADYAPALIEQARSKVRGGDVDGALAGLGQIPRQSPVGAEALKLRGDILLHSKRDADAAMAAYRDALEVKPSYVEGQAAIVELLISQGKTTAAAESLQALEKAAPGRPQTLYLQAMLAYTKGDFKAAQENVQKLVRMAPESARALELAGMTDLQLGANAQAEASLAKALQLNPGLAMARRGLVTSYMRLGRLDKAIATLPSDIDGNDRDPGMLGLAGQAYMLQGDVDRAQRYFARASRLVPNDAVMRTSLAVSHLASGKGDAALGELRSIAASDEGVVADMALINALLQERKVEEALKAIDLLEKKRPADVLPVFLRGRALLLKQDTAGARKAMERALEIDPGYFPAAGVLAVLDNAEKRPDDARARIEAAIKRDPGNVQAYMVLMELRAANGADRAELAGILRKAVDGAPSSPIPRQLLVDHYLRGGETKEALAVAQQAVAALPDNAQLFDALGRAQSANGEHNQALASFNRMAALQPQSPVPYLRMAGANLIAGDRAAAGQSWRKALEIDPTALEAQQGLVRLAMADRKSDDALAMSRTVQKQRPKEAAGYALEGEIHVAEKAWDKAIDVFRAGLKQVPASGELAVRLHEVLVTAGKKSEADRLATEWQRSHAKDATFPLYLGTRALAAKDLPESLRQYERAVALQPNNAIALNNMAWIKGQLGRDGALADAERANALAPNQPTFMDTWAMLLSAANQHARAVDLQKRVVQLRPQQLEFKLNLAKIYIKAGQKDAAKAVLDELAAAGARFPAQAEVEELRKAL</sequence>